<keyword evidence="3" id="KW-1185">Reference proteome</keyword>
<sequence>MSAPSKIPVPLHNEISASAPCLKRKFIADPDSSTNMREMEHFSKIPRAHSKWAPTRLDKLKAVAPSAALKASSLQPPVPRALPKLVVLMYASSLAPLLRTLSSWLCTEARSQSLLPLSRSLSTDARIQARDTTRARGMMKHEHIANNNNNKPVRDKPTHDEKPVHNKSARHGKTAHDKAGDDMSTQNNNVAIHDRPQELQQTSHVYTMPASDGSELVKKRPLLKKVRNLDDEGFDVVAKEDASAPNGGTGYHDASCFKSNKCEVM</sequence>
<protein>
    <submittedName>
        <fullName evidence="2">Uncharacterized protein</fullName>
    </submittedName>
</protein>
<proteinExistence type="predicted"/>
<dbReference type="EMBL" id="ML978716">
    <property type="protein sequence ID" value="KAF2088640.1"/>
    <property type="molecule type" value="Genomic_DNA"/>
</dbReference>
<gene>
    <name evidence="2" type="ORF">K490DRAFT_56033</name>
</gene>
<dbReference type="Proteomes" id="UP000799776">
    <property type="component" value="Unassembled WGS sequence"/>
</dbReference>
<evidence type="ECO:0000313" key="3">
    <source>
        <dbReference type="Proteomes" id="UP000799776"/>
    </source>
</evidence>
<evidence type="ECO:0000256" key="1">
    <source>
        <dbReference type="SAM" id="MobiDB-lite"/>
    </source>
</evidence>
<organism evidence="2 3">
    <name type="scientific">Saccharata proteae CBS 121410</name>
    <dbReference type="NCBI Taxonomy" id="1314787"/>
    <lineage>
        <taxon>Eukaryota</taxon>
        <taxon>Fungi</taxon>
        <taxon>Dikarya</taxon>
        <taxon>Ascomycota</taxon>
        <taxon>Pezizomycotina</taxon>
        <taxon>Dothideomycetes</taxon>
        <taxon>Dothideomycetes incertae sedis</taxon>
        <taxon>Botryosphaeriales</taxon>
        <taxon>Saccharataceae</taxon>
        <taxon>Saccharata</taxon>
    </lineage>
</organism>
<evidence type="ECO:0000313" key="2">
    <source>
        <dbReference type="EMBL" id="KAF2088640.1"/>
    </source>
</evidence>
<comment type="caution">
    <text evidence="2">The sequence shown here is derived from an EMBL/GenBank/DDBJ whole genome shotgun (WGS) entry which is preliminary data.</text>
</comment>
<name>A0A9P4I0K8_9PEZI</name>
<reference evidence="2" key="1">
    <citation type="journal article" date="2020" name="Stud. Mycol.">
        <title>101 Dothideomycetes genomes: a test case for predicting lifestyles and emergence of pathogens.</title>
        <authorList>
            <person name="Haridas S."/>
            <person name="Albert R."/>
            <person name="Binder M."/>
            <person name="Bloem J."/>
            <person name="Labutti K."/>
            <person name="Salamov A."/>
            <person name="Andreopoulos B."/>
            <person name="Baker S."/>
            <person name="Barry K."/>
            <person name="Bills G."/>
            <person name="Bluhm B."/>
            <person name="Cannon C."/>
            <person name="Castanera R."/>
            <person name="Culley D."/>
            <person name="Daum C."/>
            <person name="Ezra D."/>
            <person name="Gonzalez J."/>
            <person name="Henrissat B."/>
            <person name="Kuo A."/>
            <person name="Liang C."/>
            <person name="Lipzen A."/>
            <person name="Lutzoni F."/>
            <person name="Magnuson J."/>
            <person name="Mondo S."/>
            <person name="Nolan M."/>
            <person name="Ohm R."/>
            <person name="Pangilinan J."/>
            <person name="Park H.-J."/>
            <person name="Ramirez L."/>
            <person name="Alfaro M."/>
            <person name="Sun H."/>
            <person name="Tritt A."/>
            <person name="Yoshinaga Y."/>
            <person name="Zwiers L.-H."/>
            <person name="Turgeon B."/>
            <person name="Goodwin S."/>
            <person name="Spatafora J."/>
            <person name="Crous P."/>
            <person name="Grigoriev I."/>
        </authorList>
    </citation>
    <scope>NUCLEOTIDE SEQUENCE</scope>
    <source>
        <strain evidence="2">CBS 121410</strain>
    </source>
</reference>
<feature type="region of interest" description="Disordered" evidence="1">
    <location>
        <begin position="144"/>
        <end position="188"/>
    </location>
</feature>
<accession>A0A9P4I0K8</accession>
<feature type="compositionally biased region" description="Basic and acidic residues" evidence="1">
    <location>
        <begin position="152"/>
        <end position="164"/>
    </location>
</feature>
<dbReference type="AlphaFoldDB" id="A0A9P4I0K8"/>